<evidence type="ECO:0000313" key="3">
    <source>
        <dbReference type="Proteomes" id="UP000694904"/>
    </source>
</evidence>
<sequence length="205" mass="23502">MRKSAEDSVNCMISSNTSDKRSSCHTTPNGLPIVPKATFLWLCLLLMFSRCSSLDELGDKASGISESYDELKFDHEVSEKDAEQALRKLNATRAGIQNSCNSMDCGQYLDYCWTPQFEKDHCWCELQHREEGLPYKAHKCFVEEKIYKPSVGSCYFFEEVKECCCVSAFLREWRRISSAPLSRAQPVLSCLLAILSLLHWHSRRH</sequence>
<reference evidence="3" key="1">
    <citation type="journal article" date="1997" name="Nucleic Acids Res.">
        <title>tRNAscan-SE: a program for improved detection of transfer RNA genes in genomic sequence.</title>
        <authorList>
            <person name="Lowe T.M."/>
            <person name="Eddy S.R."/>
        </authorList>
    </citation>
    <scope>NUCLEOTIDE SEQUENCE [LARGE SCALE GENOMIC DNA]</scope>
</reference>
<name>A0ABM1P5L8_DROAR</name>
<dbReference type="InterPro" id="IPR058250">
    <property type="entry name" value="CCC"/>
</dbReference>
<evidence type="ECO:0000256" key="1">
    <source>
        <dbReference type="SAM" id="MobiDB-lite"/>
    </source>
</evidence>
<gene>
    <name evidence="4" type="primary">LOC108613503</name>
</gene>
<keyword evidence="3" id="KW-1185">Reference proteome</keyword>
<reference evidence="4" key="3">
    <citation type="submission" date="2025-08" db="UniProtKB">
        <authorList>
            <consortium name="RefSeq"/>
        </authorList>
    </citation>
    <scope>IDENTIFICATION</scope>
    <source>
        <tissue evidence="4">Whole organism</tissue>
    </source>
</reference>
<proteinExistence type="predicted"/>
<accession>A0ABM1P5L8</accession>
<organism evidence="3 4">
    <name type="scientific">Drosophila arizonae</name>
    <name type="common">Fruit fly</name>
    <dbReference type="NCBI Taxonomy" id="7263"/>
    <lineage>
        <taxon>Eukaryota</taxon>
        <taxon>Metazoa</taxon>
        <taxon>Ecdysozoa</taxon>
        <taxon>Arthropoda</taxon>
        <taxon>Hexapoda</taxon>
        <taxon>Insecta</taxon>
        <taxon>Pterygota</taxon>
        <taxon>Neoptera</taxon>
        <taxon>Endopterygota</taxon>
        <taxon>Diptera</taxon>
        <taxon>Brachycera</taxon>
        <taxon>Muscomorpha</taxon>
        <taxon>Ephydroidea</taxon>
        <taxon>Drosophilidae</taxon>
        <taxon>Drosophila</taxon>
    </lineage>
</organism>
<reference evidence="3" key="2">
    <citation type="journal article" date="2016" name="G3 (Bethesda)">
        <title>Genome Evolution in Three Species of Cactophilic Drosophila.</title>
        <authorList>
            <person name="Sanchez-Flores A."/>
            <person name="Penazola F."/>
            <person name="Carpinteyro-Ponce J."/>
            <person name="Nazario-Yepiz N."/>
            <person name="Abreu-Goodger C."/>
            <person name="Machado C.A."/>
            <person name="Markow T.A."/>
        </authorList>
    </citation>
    <scope>NUCLEOTIDE SEQUENCE [LARGE SCALE GENOMIC DNA]</scope>
</reference>
<protein>
    <submittedName>
        <fullName evidence="4">Uncharacterized protein LOC108613503</fullName>
    </submittedName>
</protein>
<feature type="domain" description="CCC" evidence="2">
    <location>
        <begin position="73"/>
        <end position="174"/>
    </location>
</feature>
<dbReference type="Pfam" id="PF26644">
    <property type="entry name" value="CCC"/>
    <property type="match status" value="1"/>
</dbReference>
<evidence type="ECO:0000313" key="4">
    <source>
        <dbReference type="RefSeq" id="XP_017862504.1"/>
    </source>
</evidence>
<dbReference type="RefSeq" id="XP_017862504.1">
    <property type="nucleotide sequence ID" value="XM_018007015.1"/>
</dbReference>
<feature type="region of interest" description="Disordered" evidence="1">
    <location>
        <begin position="1"/>
        <end position="25"/>
    </location>
</feature>
<evidence type="ECO:0000259" key="2">
    <source>
        <dbReference type="Pfam" id="PF26644"/>
    </source>
</evidence>
<dbReference type="GeneID" id="108613503"/>
<dbReference type="Proteomes" id="UP000694904">
    <property type="component" value="Chromosome 4"/>
</dbReference>